<reference evidence="2" key="1">
    <citation type="submission" date="2020-04" db="EMBL/GenBank/DDBJ databases">
        <authorList>
            <person name="Zhang T."/>
        </authorList>
    </citation>
    <scope>NUCLEOTIDE SEQUENCE</scope>
    <source>
        <strain evidence="2">HKST-UBA15</strain>
    </source>
</reference>
<dbReference type="SUPFAM" id="SSF52821">
    <property type="entry name" value="Rhodanese/Cell cycle control phosphatase"/>
    <property type="match status" value="1"/>
</dbReference>
<dbReference type="PANTHER" id="PTHR43031">
    <property type="entry name" value="FAD-DEPENDENT OXIDOREDUCTASE"/>
    <property type="match status" value="1"/>
</dbReference>
<dbReference type="Proteomes" id="UP000745577">
    <property type="component" value="Unassembled WGS sequence"/>
</dbReference>
<protein>
    <submittedName>
        <fullName evidence="2">Rhodanese-like domain-containing protein</fullName>
    </submittedName>
</protein>
<evidence type="ECO:0000259" key="1">
    <source>
        <dbReference type="PROSITE" id="PS50206"/>
    </source>
</evidence>
<dbReference type="PANTHER" id="PTHR43031:SF16">
    <property type="entry name" value="OXIDOREDUCTASE"/>
    <property type="match status" value="1"/>
</dbReference>
<reference evidence="2" key="2">
    <citation type="journal article" date="2021" name="Microbiome">
        <title>Successional dynamics and alternative stable states in a saline activated sludge microbial community over 9 years.</title>
        <authorList>
            <person name="Wang Y."/>
            <person name="Ye J."/>
            <person name="Ju F."/>
            <person name="Liu L."/>
            <person name="Boyd J.A."/>
            <person name="Deng Y."/>
            <person name="Parks D.H."/>
            <person name="Jiang X."/>
            <person name="Yin X."/>
            <person name="Woodcroft B.J."/>
            <person name="Tyson G.W."/>
            <person name="Hugenholtz P."/>
            <person name="Polz M.F."/>
            <person name="Zhang T."/>
        </authorList>
    </citation>
    <scope>NUCLEOTIDE SEQUENCE</scope>
    <source>
        <strain evidence="2">HKST-UBA15</strain>
    </source>
</reference>
<dbReference type="AlphaFoldDB" id="A0A955I793"/>
<dbReference type="InterPro" id="IPR050229">
    <property type="entry name" value="GlpE_sulfurtransferase"/>
</dbReference>
<dbReference type="Gene3D" id="3.40.250.10">
    <property type="entry name" value="Rhodanese-like domain"/>
    <property type="match status" value="1"/>
</dbReference>
<dbReference type="PROSITE" id="PS50206">
    <property type="entry name" value="RHODANESE_3"/>
    <property type="match status" value="1"/>
</dbReference>
<name>A0A955I793_9BACT</name>
<accession>A0A955I793</accession>
<sequence>MITTSLNFSSLDPNTFRSMSEEKKGILLDIRTPAEYAEQHLHGSINFDFYSVEFEKQLENLDKNHPYFIYCRTGSRTKTVLDIMKSIGFKEVYDLKGGIIAWEINLNS</sequence>
<dbReference type="Pfam" id="PF00581">
    <property type="entry name" value="Rhodanese"/>
    <property type="match status" value="1"/>
</dbReference>
<gene>
    <name evidence="2" type="ORF">KC675_01385</name>
</gene>
<proteinExistence type="predicted"/>
<dbReference type="InterPro" id="IPR001763">
    <property type="entry name" value="Rhodanese-like_dom"/>
</dbReference>
<dbReference type="EMBL" id="JAGQLL010000014">
    <property type="protein sequence ID" value="MCA9379811.1"/>
    <property type="molecule type" value="Genomic_DNA"/>
</dbReference>
<feature type="domain" description="Rhodanese" evidence="1">
    <location>
        <begin position="21"/>
        <end position="104"/>
    </location>
</feature>
<evidence type="ECO:0000313" key="3">
    <source>
        <dbReference type="Proteomes" id="UP000745577"/>
    </source>
</evidence>
<organism evidence="2 3">
    <name type="scientific">Candidatus Dojkabacteria bacterium</name>
    <dbReference type="NCBI Taxonomy" id="2099670"/>
    <lineage>
        <taxon>Bacteria</taxon>
        <taxon>Candidatus Dojkabacteria</taxon>
    </lineage>
</organism>
<dbReference type="InterPro" id="IPR036873">
    <property type="entry name" value="Rhodanese-like_dom_sf"/>
</dbReference>
<dbReference type="SMART" id="SM00450">
    <property type="entry name" value="RHOD"/>
    <property type="match status" value="1"/>
</dbReference>
<comment type="caution">
    <text evidence="2">The sequence shown here is derived from an EMBL/GenBank/DDBJ whole genome shotgun (WGS) entry which is preliminary data.</text>
</comment>
<evidence type="ECO:0000313" key="2">
    <source>
        <dbReference type="EMBL" id="MCA9379811.1"/>
    </source>
</evidence>
<dbReference type="CDD" id="cd00158">
    <property type="entry name" value="RHOD"/>
    <property type="match status" value="1"/>
</dbReference>